<dbReference type="EMBL" id="JBHSFA010000002">
    <property type="protein sequence ID" value="MFC4541128.1"/>
    <property type="molecule type" value="Genomic_DNA"/>
</dbReference>
<dbReference type="Gene3D" id="3.10.129.10">
    <property type="entry name" value="Hotdog Thioesterase"/>
    <property type="match status" value="1"/>
</dbReference>
<reference evidence="2 3" key="1">
    <citation type="journal article" date="2019" name="Int. J. Syst. Evol. Microbiol.">
        <title>The Global Catalogue of Microorganisms (GCM) 10K type strain sequencing project: providing services to taxonomists for standard genome sequencing and annotation.</title>
        <authorList>
            <consortium name="The Broad Institute Genomics Platform"/>
            <consortium name="The Broad Institute Genome Sequencing Center for Infectious Disease"/>
            <person name="Wu L."/>
            <person name="Ma J."/>
        </authorList>
    </citation>
    <scope>NUCLEOTIDE SEQUENCE [LARGE SCALE GENOMIC DNA]</scope>
    <source>
        <strain evidence="2 3">WLHS5</strain>
    </source>
</reference>
<proteinExistence type="predicted"/>
<dbReference type="Pfam" id="PF01575">
    <property type="entry name" value="MaoC_dehydratas"/>
    <property type="match status" value="1"/>
</dbReference>
<dbReference type="InterPro" id="IPR029069">
    <property type="entry name" value="HotDog_dom_sf"/>
</dbReference>
<dbReference type="RefSeq" id="WP_250139271.1">
    <property type="nucleotide sequence ID" value="NZ_JALIQP010000001.1"/>
</dbReference>
<dbReference type="AlphaFoldDB" id="A0ABD5PL20"/>
<comment type="caution">
    <text evidence="2">The sequence shown here is derived from an EMBL/GenBank/DDBJ whole genome shotgun (WGS) entry which is preliminary data.</text>
</comment>
<dbReference type="InterPro" id="IPR002539">
    <property type="entry name" value="MaoC-like_dom"/>
</dbReference>
<protein>
    <submittedName>
        <fullName evidence="2">MaoC family dehydratase</fullName>
    </submittedName>
</protein>
<accession>A0ABD5PL20</accession>
<evidence type="ECO:0000313" key="2">
    <source>
        <dbReference type="EMBL" id="MFC4541128.1"/>
    </source>
</evidence>
<dbReference type="PANTHER" id="PTHR43664">
    <property type="entry name" value="MONOAMINE OXIDASE-RELATED"/>
    <property type="match status" value="1"/>
</dbReference>
<sequence>MTRYYEDIAVGETIDCGSYEITKDEIVEFAQKYDPQPFHLDEEAAKDSFLGGLVASGWQTACLCMRQNVRHMDDRQFAGARGVDDLRWIQPLRPGDTLSVETEVVAKEPNETYPSIGNVTMETIGHNQRDEPVITYRALGMMERQDPIE</sequence>
<evidence type="ECO:0000313" key="3">
    <source>
        <dbReference type="Proteomes" id="UP001595898"/>
    </source>
</evidence>
<dbReference type="PANTHER" id="PTHR43664:SF1">
    <property type="entry name" value="BETA-METHYLMALYL-COA DEHYDRATASE"/>
    <property type="match status" value="1"/>
</dbReference>
<keyword evidence="3" id="KW-1185">Reference proteome</keyword>
<name>A0ABD5PL20_9EURY</name>
<dbReference type="InterPro" id="IPR052342">
    <property type="entry name" value="MCH/BMMD"/>
</dbReference>
<dbReference type="Proteomes" id="UP001595898">
    <property type="component" value="Unassembled WGS sequence"/>
</dbReference>
<dbReference type="SUPFAM" id="SSF54637">
    <property type="entry name" value="Thioesterase/thiol ester dehydrase-isomerase"/>
    <property type="match status" value="1"/>
</dbReference>
<dbReference type="CDD" id="cd03454">
    <property type="entry name" value="YdeM"/>
    <property type="match status" value="1"/>
</dbReference>
<gene>
    <name evidence="2" type="ORF">ACFO5R_04200</name>
</gene>
<feature type="domain" description="MaoC-like" evidence="1">
    <location>
        <begin position="11"/>
        <end position="110"/>
    </location>
</feature>
<evidence type="ECO:0000259" key="1">
    <source>
        <dbReference type="Pfam" id="PF01575"/>
    </source>
</evidence>
<organism evidence="2 3">
    <name type="scientific">Halosolutus amylolyticus</name>
    <dbReference type="NCBI Taxonomy" id="2932267"/>
    <lineage>
        <taxon>Archaea</taxon>
        <taxon>Methanobacteriati</taxon>
        <taxon>Methanobacteriota</taxon>
        <taxon>Stenosarchaea group</taxon>
        <taxon>Halobacteria</taxon>
        <taxon>Halobacteriales</taxon>
        <taxon>Natrialbaceae</taxon>
        <taxon>Halosolutus</taxon>
    </lineage>
</organism>